<dbReference type="RefSeq" id="WP_262874094.1">
    <property type="nucleotide sequence ID" value="NZ_BAABKW010000012.1"/>
</dbReference>
<dbReference type="Gene3D" id="1.10.10.10">
    <property type="entry name" value="Winged helix-like DNA-binding domain superfamily/Winged helix DNA-binding domain"/>
    <property type="match status" value="1"/>
</dbReference>
<sequence length="149" mass="15632">MADDPATDALDQSALVDDLSFLLARANALSIAAGNAALRAHGLKVRSYSVLALAGAAHAPTQREIAECLRLDPSQVVALVDELQRAALVERAPDPRDRRANIIVATATGRALLDRARVAVGDAERELHAGLSAPERATLAELLRKAATA</sequence>
<dbReference type="Pfam" id="PF12802">
    <property type="entry name" value="MarR_2"/>
    <property type="match status" value="1"/>
</dbReference>
<protein>
    <submittedName>
        <fullName evidence="2">MarR family winged helix-turn-helix transcriptional regulator</fullName>
    </submittedName>
</protein>
<dbReference type="PRINTS" id="PR00598">
    <property type="entry name" value="HTHMARR"/>
</dbReference>
<comment type="caution">
    <text evidence="2">The sequence shown here is derived from an EMBL/GenBank/DDBJ whole genome shotgun (WGS) entry which is preliminary data.</text>
</comment>
<reference evidence="3" key="1">
    <citation type="journal article" date="2019" name="Int. J. Syst. Evol. Microbiol.">
        <title>The Global Catalogue of Microorganisms (GCM) 10K type strain sequencing project: providing services to taxonomists for standard genome sequencing and annotation.</title>
        <authorList>
            <consortium name="The Broad Institute Genomics Platform"/>
            <consortium name="The Broad Institute Genome Sequencing Center for Infectious Disease"/>
            <person name="Wu L."/>
            <person name="Ma J."/>
        </authorList>
    </citation>
    <scope>NUCLEOTIDE SEQUENCE [LARGE SCALE GENOMIC DNA]</scope>
    <source>
        <strain evidence="3">CGMCC 1.15772</strain>
    </source>
</reference>
<gene>
    <name evidence="2" type="ORF">ACFQRL_09370</name>
</gene>
<dbReference type="InterPro" id="IPR036390">
    <property type="entry name" value="WH_DNA-bd_sf"/>
</dbReference>
<dbReference type="PANTHER" id="PTHR33164">
    <property type="entry name" value="TRANSCRIPTIONAL REGULATOR, MARR FAMILY"/>
    <property type="match status" value="1"/>
</dbReference>
<dbReference type="EMBL" id="JBHTBE010000002">
    <property type="protein sequence ID" value="MFC7269166.1"/>
    <property type="molecule type" value="Genomic_DNA"/>
</dbReference>
<dbReference type="InterPro" id="IPR000835">
    <property type="entry name" value="HTH_MarR-typ"/>
</dbReference>
<dbReference type="PROSITE" id="PS50995">
    <property type="entry name" value="HTH_MARR_2"/>
    <property type="match status" value="1"/>
</dbReference>
<evidence type="ECO:0000259" key="1">
    <source>
        <dbReference type="PROSITE" id="PS50995"/>
    </source>
</evidence>
<dbReference type="Proteomes" id="UP001596507">
    <property type="component" value="Unassembled WGS sequence"/>
</dbReference>
<dbReference type="SUPFAM" id="SSF46785">
    <property type="entry name" value="Winged helix' DNA-binding domain"/>
    <property type="match status" value="1"/>
</dbReference>
<accession>A0ABW2HF34</accession>
<dbReference type="InterPro" id="IPR036388">
    <property type="entry name" value="WH-like_DNA-bd_sf"/>
</dbReference>
<evidence type="ECO:0000313" key="2">
    <source>
        <dbReference type="EMBL" id="MFC7269166.1"/>
    </source>
</evidence>
<name>A0ABW2HF34_9MICO</name>
<evidence type="ECO:0000313" key="3">
    <source>
        <dbReference type="Proteomes" id="UP001596507"/>
    </source>
</evidence>
<dbReference type="SMART" id="SM00347">
    <property type="entry name" value="HTH_MARR"/>
    <property type="match status" value="1"/>
</dbReference>
<dbReference type="InterPro" id="IPR039422">
    <property type="entry name" value="MarR/SlyA-like"/>
</dbReference>
<dbReference type="PANTHER" id="PTHR33164:SF99">
    <property type="entry name" value="MARR FAMILY REGULATORY PROTEIN"/>
    <property type="match status" value="1"/>
</dbReference>
<proteinExistence type="predicted"/>
<keyword evidence="3" id="KW-1185">Reference proteome</keyword>
<feature type="domain" description="HTH marR-type" evidence="1">
    <location>
        <begin position="16"/>
        <end position="148"/>
    </location>
</feature>
<organism evidence="2 3">
    <name type="scientific">Microbacterium fluvii</name>
    <dbReference type="NCBI Taxonomy" id="415215"/>
    <lineage>
        <taxon>Bacteria</taxon>
        <taxon>Bacillati</taxon>
        <taxon>Actinomycetota</taxon>
        <taxon>Actinomycetes</taxon>
        <taxon>Micrococcales</taxon>
        <taxon>Microbacteriaceae</taxon>
        <taxon>Microbacterium</taxon>
    </lineage>
</organism>